<dbReference type="SUPFAM" id="SSF56281">
    <property type="entry name" value="Metallo-hydrolase/oxidoreductase"/>
    <property type="match status" value="1"/>
</dbReference>
<comment type="similarity">
    <text evidence="1">Belongs to the metallo-beta-lactamase superfamily.</text>
</comment>
<evidence type="ECO:0000313" key="7">
    <source>
        <dbReference type="EMBL" id="SHL18941.1"/>
    </source>
</evidence>
<dbReference type="RefSeq" id="WP_211612819.1">
    <property type="nucleotide sequence ID" value="NZ_BDEO01000005.1"/>
</dbReference>
<dbReference type="AlphaFoldDB" id="A0A1M6YKU8"/>
<keyword evidence="8" id="KW-1185">Reference proteome</keyword>
<gene>
    <name evidence="7" type="ORF">SAMN05192556_10913</name>
</gene>
<evidence type="ECO:0000256" key="1">
    <source>
        <dbReference type="ARBA" id="ARBA00007749"/>
    </source>
</evidence>
<feature type="chain" id="PRO_5013155802" evidence="5">
    <location>
        <begin position="24"/>
        <end position="329"/>
    </location>
</feature>
<keyword evidence="2" id="KW-0479">Metal-binding</keyword>
<dbReference type="EMBL" id="FRAL01000009">
    <property type="protein sequence ID" value="SHL18941.1"/>
    <property type="molecule type" value="Genomic_DNA"/>
</dbReference>
<feature type="domain" description="Metallo-beta-lactamase" evidence="6">
    <location>
        <begin position="92"/>
        <end position="297"/>
    </location>
</feature>
<dbReference type="PANTHER" id="PTHR42978">
    <property type="entry name" value="QUORUM-QUENCHING LACTONASE YTNP-RELATED-RELATED"/>
    <property type="match status" value="1"/>
</dbReference>
<dbReference type="InterPro" id="IPR051013">
    <property type="entry name" value="MBL_superfamily_lactonases"/>
</dbReference>
<evidence type="ECO:0000313" key="8">
    <source>
        <dbReference type="Proteomes" id="UP000184248"/>
    </source>
</evidence>
<organism evidence="7 8">
    <name type="scientific">Halomonas caseinilytica</name>
    <dbReference type="NCBI Taxonomy" id="438744"/>
    <lineage>
        <taxon>Bacteria</taxon>
        <taxon>Pseudomonadati</taxon>
        <taxon>Pseudomonadota</taxon>
        <taxon>Gammaproteobacteria</taxon>
        <taxon>Oceanospirillales</taxon>
        <taxon>Halomonadaceae</taxon>
        <taxon>Halomonas</taxon>
    </lineage>
</organism>
<dbReference type="Gene3D" id="3.60.15.10">
    <property type="entry name" value="Ribonuclease Z/Hydroxyacylglutathione hydrolase-like"/>
    <property type="match status" value="1"/>
</dbReference>
<dbReference type="SMART" id="SM00849">
    <property type="entry name" value="Lactamase_B"/>
    <property type="match status" value="1"/>
</dbReference>
<dbReference type="GO" id="GO:0046872">
    <property type="term" value="F:metal ion binding"/>
    <property type="evidence" value="ECO:0007669"/>
    <property type="project" value="UniProtKB-KW"/>
</dbReference>
<dbReference type="PANTHER" id="PTHR42978:SF6">
    <property type="entry name" value="QUORUM-QUENCHING LACTONASE YTNP-RELATED"/>
    <property type="match status" value="1"/>
</dbReference>
<feature type="signal peptide" evidence="5">
    <location>
        <begin position="1"/>
        <end position="23"/>
    </location>
</feature>
<keyword evidence="3" id="KW-0378">Hydrolase</keyword>
<dbReference type="Pfam" id="PF00753">
    <property type="entry name" value="Lactamase_B"/>
    <property type="match status" value="1"/>
</dbReference>
<proteinExistence type="inferred from homology"/>
<dbReference type="InterPro" id="IPR036866">
    <property type="entry name" value="RibonucZ/Hydroxyglut_hydro"/>
</dbReference>
<evidence type="ECO:0000256" key="3">
    <source>
        <dbReference type="ARBA" id="ARBA00022801"/>
    </source>
</evidence>
<dbReference type="GO" id="GO:0016787">
    <property type="term" value="F:hydrolase activity"/>
    <property type="evidence" value="ECO:0007669"/>
    <property type="project" value="UniProtKB-KW"/>
</dbReference>
<accession>A0A1M6YKU8</accession>
<dbReference type="Proteomes" id="UP000184248">
    <property type="component" value="Unassembled WGS sequence"/>
</dbReference>
<protein>
    <submittedName>
        <fullName evidence="7">Glyoxylase, beta-lactamase superfamily II</fullName>
    </submittedName>
</protein>
<keyword evidence="5" id="KW-0732">Signal</keyword>
<reference evidence="8" key="1">
    <citation type="submission" date="2016-11" db="EMBL/GenBank/DDBJ databases">
        <authorList>
            <person name="Varghese N."/>
            <person name="Submissions S."/>
        </authorList>
    </citation>
    <scope>NUCLEOTIDE SEQUENCE [LARGE SCALE GENOMIC DNA]</scope>
    <source>
        <strain evidence="8">ALO Sharm</strain>
    </source>
</reference>
<sequence length="329" mass="35073">MAVRAFMLSAVLLSLVASGPVFATTHLAPNDSPGIVQQGADTYAVMVGDVRVTALSDGTVPQDLHKLLHGITNEKIDAMLARAYLANPVEVSINAFLLEMGNRLVLVDTGVGPLFGPGLGNQLIDSLRAAGVEPEQITDVLLTHVHSDHMGGLTKGGQIIFPNATVHVGKPDVDFFLDRQNAKRTDYDMRYFDQAIQSLKPYIDAGKVAPFDRTTEILPGLTASLHPGHTPGSAFYTLKSQGQTLTFIGDIIHVAAVQLPDPSVTIAYDVNPEMAASTRSKAFSAIAEEGDLVAVPHMSFPGIGHIRKGPEGYDWVPVDYGNRAATAGR</sequence>
<evidence type="ECO:0000259" key="6">
    <source>
        <dbReference type="SMART" id="SM00849"/>
    </source>
</evidence>
<evidence type="ECO:0000256" key="5">
    <source>
        <dbReference type="SAM" id="SignalP"/>
    </source>
</evidence>
<name>A0A1M6YKU8_9GAMM</name>
<dbReference type="InterPro" id="IPR001279">
    <property type="entry name" value="Metallo-B-lactamas"/>
</dbReference>
<evidence type="ECO:0000256" key="2">
    <source>
        <dbReference type="ARBA" id="ARBA00022723"/>
    </source>
</evidence>
<evidence type="ECO:0000256" key="4">
    <source>
        <dbReference type="ARBA" id="ARBA00022833"/>
    </source>
</evidence>
<keyword evidence="4" id="KW-0862">Zinc</keyword>
<dbReference type="CDD" id="cd07720">
    <property type="entry name" value="OPHC2-like_MBL-fold"/>
    <property type="match status" value="1"/>
</dbReference>